<proteinExistence type="predicted"/>
<evidence type="ECO:0000256" key="4">
    <source>
        <dbReference type="ARBA" id="ARBA00022989"/>
    </source>
</evidence>
<dbReference type="AlphaFoldDB" id="A0A1A0HCC8"/>
<dbReference type="PANTHER" id="PTHR34187:SF2">
    <property type="entry name" value="DUF202 DOMAIN-CONTAINING PROTEIN"/>
    <property type="match status" value="1"/>
</dbReference>
<keyword evidence="3 6" id="KW-0812">Transmembrane</keyword>
<feature type="transmembrane region" description="Helical" evidence="6">
    <location>
        <begin position="34"/>
        <end position="57"/>
    </location>
</feature>
<gene>
    <name evidence="8" type="ORF">METBIDRAFT_15140</name>
</gene>
<evidence type="ECO:0000256" key="1">
    <source>
        <dbReference type="ARBA" id="ARBA00004651"/>
    </source>
</evidence>
<dbReference type="EMBL" id="LXTC01000003">
    <property type="protein sequence ID" value="OBA21532.1"/>
    <property type="molecule type" value="Genomic_DNA"/>
</dbReference>
<dbReference type="InterPro" id="IPR003807">
    <property type="entry name" value="DUF202"/>
</dbReference>
<dbReference type="Proteomes" id="UP000092555">
    <property type="component" value="Unassembled WGS sequence"/>
</dbReference>
<evidence type="ECO:0000313" key="8">
    <source>
        <dbReference type="EMBL" id="OBA21532.1"/>
    </source>
</evidence>
<dbReference type="InterPro" id="IPR052053">
    <property type="entry name" value="IM_YidH-like"/>
</dbReference>
<sequence>NDPVPGNLFWFREHFIIPVDLSEPRDMLQSERTLLGFVRFALTLSFTAIGLILGFHLKSRGAKNGSDVGPRWSLFNQAVPFFLAFLALATLATSIANYFQTVKRYSRHRIQNSGPKSALLVVCVTAVVVTLAGLNISLTVER</sequence>
<keyword evidence="2" id="KW-1003">Cell membrane</keyword>
<keyword evidence="5 6" id="KW-0472">Membrane</keyword>
<evidence type="ECO:0000256" key="3">
    <source>
        <dbReference type="ARBA" id="ARBA00022692"/>
    </source>
</evidence>
<feature type="non-terminal residue" evidence="8">
    <location>
        <position position="1"/>
    </location>
</feature>
<reference evidence="8 9" key="1">
    <citation type="submission" date="2016-05" db="EMBL/GenBank/DDBJ databases">
        <title>Comparative genomics of biotechnologically important yeasts.</title>
        <authorList>
            <consortium name="DOE Joint Genome Institute"/>
            <person name="Riley R."/>
            <person name="Haridas S."/>
            <person name="Wolfe K.H."/>
            <person name="Lopes M.R."/>
            <person name="Hittinger C.T."/>
            <person name="Goker M."/>
            <person name="Salamov A."/>
            <person name="Wisecaver J."/>
            <person name="Long T.M."/>
            <person name="Aerts A.L."/>
            <person name="Barry K."/>
            <person name="Choi C."/>
            <person name="Clum A."/>
            <person name="Coughlan A.Y."/>
            <person name="Deshpande S."/>
            <person name="Douglass A.P."/>
            <person name="Hanson S.J."/>
            <person name="Klenk H.-P."/>
            <person name="LaButti K."/>
            <person name="Lapidus A."/>
            <person name="Lindquist E."/>
            <person name="Lipzen A."/>
            <person name="Meier-kolthoff J.P."/>
            <person name="Ohm R.A."/>
            <person name="Otillar R.P."/>
            <person name="Pangilinan J."/>
            <person name="Peng Y."/>
            <person name="Rokas A."/>
            <person name="Rosa C.A."/>
            <person name="Scheuner C."/>
            <person name="Sibirny A.A."/>
            <person name="Slot J.C."/>
            <person name="Stielow J.B."/>
            <person name="Sun H."/>
            <person name="Kurtzman C.P."/>
            <person name="Blackwell M."/>
            <person name="Grigoriev I.V."/>
            <person name="Jeffries T.W."/>
        </authorList>
    </citation>
    <scope>NUCLEOTIDE SEQUENCE [LARGE SCALE GENOMIC DNA]</scope>
    <source>
        <strain evidence="8 9">NRRL YB-4993</strain>
    </source>
</reference>
<dbReference type="GO" id="GO:0005886">
    <property type="term" value="C:plasma membrane"/>
    <property type="evidence" value="ECO:0007669"/>
    <property type="project" value="UniProtKB-SubCell"/>
</dbReference>
<organism evidence="8 9">
    <name type="scientific">Metschnikowia bicuspidata var. bicuspidata NRRL YB-4993</name>
    <dbReference type="NCBI Taxonomy" id="869754"/>
    <lineage>
        <taxon>Eukaryota</taxon>
        <taxon>Fungi</taxon>
        <taxon>Dikarya</taxon>
        <taxon>Ascomycota</taxon>
        <taxon>Saccharomycotina</taxon>
        <taxon>Pichiomycetes</taxon>
        <taxon>Metschnikowiaceae</taxon>
        <taxon>Metschnikowia</taxon>
    </lineage>
</organism>
<dbReference type="Pfam" id="PF02656">
    <property type="entry name" value="DUF202"/>
    <property type="match status" value="1"/>
</dbReference>
<feature type="non-terminal residue" evidence="8">
    <location>
        <position position="142"/>
    </location>
</feature>
<evidence type="ECO:0000256" key="6">
    <source>
        <dbReference type="SAM" id="Phobius"/>
    </source>
</evidence>
<evidence type="ECO:0000256" key="5">
    <source>
        <dbReference type="ARBA" id="ARBA00023136"/>
    </source>
</evidence>
<accession>A0A1A0HCC8</accession>
<evidence type="ECO:0000256" key="2">
    <source>
        <dbReference type="ARBA" id="ARBA00022475"/>
    </source>
</evidence>
<dbReference type="PANTHER" id="PTHR34187">
    <property type="entry name" value="FGR18P"/>
    <property type="match status" value="1"/>
</dbReference>
<feature type="domain" description="DUF202" evidence="7">
    <location>
        <begin position="25"/>
        <end position="103"/>
    </location>
</feature>
<feature type="transmembrane region" description="Helical" evidence="6">
    <location>
        <begin position="77"/>
        <end position="99"/>
    </location>
</feature>
<evidence type="ECO:0000259" key="7">
    <source>
        <dbReference type="Pfam" id="PF02656"/>
    </source>
</evidence>
<dbReference type="GeneID" id="30027546"/>
<protein>
    <recommendedName>
        <fullName evidence="7">DUF202 domain-containing protein</fullName>
    </recommendedName>
</protein>
<name>A0A1A0HCC8_9ASCO</name>
<comment type="caution">
    <text evidence="8">The sequence shown here is derived from an EMBL/GenBank/DDBJ whole genome shotgun (WGS) entry which is preliminary data.</text>
</comment>
<dbReference type="OrthoDB" id="199599at2759"/>
<dbReference type="RefSeq" id="XP_018712042.1">
    <property type="nucleotide sequence ID" value="XM_018854570.1"/>
</dbReference>
<comment type="subcellular location">
    <subcellularLocation>
        <location evidence="1">Cell membrane</location>
        <topology evidence="1">Multi-pass membrane protein</topology>
    </subcellularLocation>
</comment>
<evidence type="ECO:0000313" key="9">
    <source>
        <dbReference type="Proteomes" id="UP000092555"/>
    </source>
</evidence>
<keyword evidence="9" id="KW-1185">Reference proteome</keyword>
<feature type="transmembrane region" description="Helical" evidence="6">
    <location>
        <begin position="119"/>
        <end position="140"/>
    </location>
</feature>
<keyword evidence="4 6" id="KW-1133">Transmembrane helix</keyword>